<keyword evidence="6" id="KW-0694">RNA-binding</keyword>
<dbReference type="GO" id="GO:0004519">
    <property type="term" value="F:endonuclease activity"/>
    <property type="evidence" value="ECO:0007669"/>
    <property type="project" value="UniProtKB-KW"/>
</dbReference>
<protein>
    <recommendedName>
        <fullName evidence="10">Reverse transcriptase/retrotransposon-derived protein RNase H-like domain-containing protein</fullName>
    </recommendedName>
</protein>
<dbReference type="InterPro" id="IPR041577">
    <property type="entry name" value="RT_RNaseH_2"/>
</dbReference>
<feature type="compositionally biased region" description="Basic and acidic residues" evidence="9">
    <location>
        <begin position="1"/>
        <end position="13"/>
    </location>
</feature>
<evidence type="ECO:0000259" key="10">
    <source>
        <dbReference type="Pfam" id="PF17919"/>
    </source>
</evidence>
<keyword evidence="5" id="KW-0460">Magnesium</keyword>
<dbReference type="FunFam" id="3.10.20.370:FF:000001">
    <property type="entry name" value="Retrovirus-related Pol polyprotein from transposon 17.6-like protein"/>
    <property type="match status" value="1"/>
</dbReference>
<dbReference type="CDD" id="cd09274">
    <property type="entry name" value="RNase_HI_RT_Ty3"/>
    <property type="match status" value="1"/>
</dbReference>
<keyword evidence="7" id="KW-0229">DNA integration</keyword>
<accession>A0A6A6M6N5</accession>
<gene>
    <name evidence="11" type="ORF">GH714_001617</name>
</gene>
<evidence type="ECO:0000256" key="6">
    <source>
        <dbReference type="ARBA" id="ARBA00022884"/>
    </source>
</evidence>
<feature type="domain" description="Reverse transcriptase/retrotransposon-derived protein RNase H-like" evidence="10">
    <location>
        <begin position="271"/>
        <end position="365"/>
    </location>
</feature>
<name>A0A6A6M6N5_HEVBR</name>
<feature type="region of interest" description="Disordered" evidence="9">
    <location>
        <begin position="1"/>
        <end position="95"/>
    </location>
</feature>
<dbReference type="PANTHER" id="PTHR37984:SF5">
    <property type="entry name" value="PROTEIN NYNRIN-LIKE"/>
    <property type="match status" value="1"/>
</dbReference>
<dbReference type="Proteomes" id="UP000467840">
    <property type="component" value="Chromosome 14"/>
</dbReference>
<keyword evidence="4" id="KW-0378">Hydrolase</keyword>
<dbReference type="AlphaFoldDB" id="A0A6A6M6N5"/>
<evidence type="ECO:0000256" key="3">
    <source>
        <dbReference type="ARBA" id="ARBA00022722"/>
    </source>
</evidence>
<dbReference type="GO" id="GO:0006508">
    <property type="term" value="P:proteolysis"/>
    <property type="evidence" value="ECO:0007669"/>
    <property type="project" value="InterPro"/>
</dbReference>
<sequence>MKLAREVEREHWHFSKGRAKSMQGEGTGMTASSGPKYSSPIAQRNFSGPSFYPRKDGVSNKPPDKSITLSNKPLALPTPPSKSMTPQAKSRSTRQYSHQEYQELRAKGLCFRCKLPYSPLHECPNKSLRALIGAEDEFVTEEGEFGEMEDVSGMGTTTELDEAHFSHLELPLYSVGGIQQPRTMKFQGSIAGHSIVVMVDSGASHNFISTQLVQFLNLPISATPTFNVKLGDGCKISSTAMLWPMESNSKITEAGNELDGEQKENQGQFQWNSDAQKSFDALKRAVVSSPVLIMPNFSLPFIIECDASGNGVGAVLMQQNRPIAFFSKAISDKSITRSAYERELMALVLAIQHWRPYLIGQNFIVRTDHRSLKYLLFQQVSTPAQQYWISKLMGYRFLVEYKSGSSNKVADALSRKEEDVELQLISIPQWADWDEIAKEVAADVFLGGIITDLKSGIKLHPNYSLIQDRLYFKGRASVMSSNMEQGNSVKADSGYPL</sequence>
<keyword evidence="4" id="KW-0255">Endonuclease</keyword>
<evidence type="ECO:0000256" key="2">
    <source>
        <dbReference type="ARBA" id="ARBA00022695"/>
    </source>
</evidence>
<evidence type="ECO:0000256" key="5">
    <source>
        <dbReference type="ARBA" id="ARBA00022842"/>
    </source>
</evidence>
<organism evidence="11 12">
    <name type="scientific">Hevea brasiliensis</name>
    <name type="common">Para rubber tree</name>
    <name type="synonym">Siphonia brasiliensis</name>
    <dbReference type="NCBI Taxonomy" id="3981"/>
    <lineage>
        <taxon>Eukaryota</taxon>
        <taxon>Viridiplantae</taxon>
        <taxon>Streptophyta</taxon>
        <taxon>Embryophyta</taxon>
        <taxon>Tracheophyta</taxon>
        <taxon>Spermatophyta</taxon>
        <taxon>Magnoliopsida</taxon>
        <taxon>eudicotyledons</taxon>
        <taxon>Gunneridae</taxon>
        <taxon>Pentapetalae</taxon>
        <taxon>rosids</taxon>
        <taxon>fabids</taxon>
        <taxon>Malpighiales</taxon>
        <taxon>Euphorbiaceae</taxon>
        <taxon>Crotonoideae</taxon>
        <taxon>Micrandreae</taxon>
        <taxon>Hevea</taxon>
    </lineage>
</organism>
<dbReference type="InterPro" id="IPR043502">
    <property type="entry name" value="DNA/RNA_pol_sf"/>
</dbReference>
<dbReference type="EMBL" id="JAAGAX010000006">
    <property type="protein sequence ID" value="KAF2309322.1"/>
    <property type="molecule type" value="Genomic_DNA"/>
</dbReference>
<evidence type="ECO:0000313" key="12">
    <source>
        <dbReference type="Proteomes" id="UP000467840"/>
    </source>
</evidence>
<feature type="compositionally biased region" description="Basic and acidic residues" evidence="9">
    <location>
        <begin position="53"/>
        <end position="64"/>
    </location>
</feature>
<dbReference type="CDD" id="cd00303">
    <property type="entry name" value="retropepsin_like"/>
    <property type="match status" value="1"/>
</dbReference>
<dbReference type="GO" id="GO:0003723">
    <property type="term" value="F:RNA binding"/>
    <property type="evidence" value="ECO:0007669"/>
    <property type="project" value="UniProtKB-KW"/>
</dbReference>
<keyword evidence="1" id="KW-0808">Transferase</keyword>
<dbReference type="GO" id="GO:0016779">
    <property type="term" value="F:nucleotidyltransferase activity"/>
    <property type="evidence" value="ECO:0007669"/>
    <property type="project" value="UniProtKB-KW"/>
</dbReference>
<proteinExistence type="predicted"/>
<dbReference type="Pfam" id="PF17919">
    <property type="entry name" value="RT_RNaseH_2"/>
    <property type="match status" value="1"/>
</dbReference>
<dbReference type="SUPFAM" id="SSF56672">
    <property type="entry name" value="DNA/RNA polymerases"/>
    <property type="match status" value="1"/>
</dbReference>
<evidence type="ECO:0000256" key="9">
    <source>
        <dbReference type="SAM" id="MobiDB-lite"/>
    </source>
</evidence>
<keyword evidence="8" id="KW-0511">Multifunctional enzyme</keyword>
<evidence type="ECO:0000256" key="8">
    <source>
        <dbReference type="ARBA" id="ARBA00023268"/>
    </source>
</evidence>
<evidence type="ECO:0000256" key="7">
    <source>
        <dbReference type="ARBA" id="ARBA00022908"/>
    </source>
</evidence>
<reference evidence="11 12" key="1">
    <citation type="journal article" date="2020" name="Mol. Plant">
        <title>The Chromosome-Based Rubber Tree Genome Provides New Insights into Spurge Genome Evolution and Rubber Biosynthesis.</title>
        <authorList>
            <person name="Liu J."/>
            <person name="Shi C."/>
            <person name="Shi C.C."/>
            <person name="Li W."/>
            <person name="Zhang Q.J."/>
            <person name="Zhang Y."/>
            <person name="Li K."/>
            <person name="Lu H.F."/>
            <person name="Shi C."/>
            <person name="Zhu S.T."/>
            <person name="Xiao Z.Y."/>
            <person name="Nan H."/>
            <person name="Yue Y."/>
            <person name="Zhu X.G."/>
            <person name="Wu Y."/>
            <person name="Hong X.N."/>
            <person name="Fan G.Y."/>
            <person name="Tong Y."/>
            <person name="Zhang D."/>
            <person name="Mao C.L."/>
            <person name="Liu Y.L."/>
            <person name="Hao S.J."/>
            <person name="Liu W.Q."/>
            <person name="Lv M.Q."/>
            <person name="Zhang H.B."/>
            <person name="Liu Y."/>
            <person name="Hu-Tang G.R."/>
            <person name="Wang J.P."/>
            <person name="Wang J.H."/>
            <person name="Sun Y.H."/>
            <person name="Ni S.B."/>
            <person name="Chen W.B."/>
            <person name="Zhang X.C."/>
            <person name="Jiao Y.N."/>
            <person name="Eichler E.E."/>
            <person name="Li G.H."/>
            <person name="Liu X."/>
            <person name="Gao L.Z."/>
        </authorList>
    </citation>
    <scope>NUCLEOTIDE SEQUENCE [LARGE SCALE GENOMIC DNA]</scope>
    <source>
        <strain evidence="12">cv. GT1</strain>
        <tissue evidence="11">Leaf</tissue>
    </source>
</reference>
<dbReference type="GO" id="GO:0004190">
    <property type="term" value="F:aspartic-type endopeptidase activity"/>
    <property type="evidence" value="ECO:0007669"/>
    <property type="project" value="InterPro"/>
</dbReference>
<dbReference type="InterPro" id="IPR021109">
    <property type="entry name" value="Peptidase_aspartic_dom_sf"/>
</dbReference>
<keyword evidence="12" id="KW-1185">Reference proteome</keyword>
<evidence type="ECO:0000313" key="11">
    <source>
        <dbReference type="EMBL" id="KAF2309322.1"/>
    </source>
</evidence>
<dbReference type="InterPro" id="IPR001969">
    <property type="entry name" value="Aspartic_peptidase_AS"/>
</dbReference>
<comment type="caution">
    <text evidence="11">The sequence shown here is derived from an EMBL/GenBank/DDBJ whole genome shotgun (WGS) entry which is preliminary data.</text>
</comment>
<feature type="compositionally biased region" description="Polar residues" evidence="9">
    <location>
        <begin position="81"/>
        <end position="95"/>
    </location>
</feature>
<evidence type="ECO:0000256" key="1">
    <source>
        <dbReference type="ARBA" id="ARBA00022679"/>
    </source>
</evidence>
<feature type="compositionally biased region" description="Polar residues" evidence="9">
    <location>
        <begin position="29"/>
        <end position="48"/>
    </location>
</feature>
<evidence type="ECO:0000256" key="4">
    <source>
        <dbReference type="ARBA" id="ARBA00022759"/>
    </source>
</evidence>
<dbReference type="Gene3D" id="2.40.70.10">
    <property type="entry name" value="Acid Proteases"/>
    <property type="match status" value="1"/>
</dbReference>
<dbReference type="GO" id="GO:0015074">
    <property type="term" value="P:DNA integration"/>
    <property type="evidence" value="ECO:0007669"/>
    <property type="project" value="UniProtKB-KW"/>
</dbReference>
<keyword evidence="2" id="KW-0548">Nucleotidyltransferase</keyword>
<dbReference type="InterPro" id="IPR050951">
    <property type="entry name" value="Retrovirus_Pol_polyprotein"/>
</dbReference>
<dbReference type="PROSITE" id="PS00141">
    <property type="entry name" value="ASP_PROTEASE"/>
    <property type="match status" value="1"/>
</dbReference>
<dbReference type="Gene3D" id="3.10.20.370">
    <property type="match status" value="1"/>
</dbReference>
<dbReference type="PANTHER" id="PTHR37984">
    <property type="entry name" value="PROTEIN CBG26694"/>
    <property type="match status" value="1"/>
</dbReference>
<keyword evidence="3" id="KW-0540">Nuclease</keyword>